<dbReference type="RefSeq" id="WP_055278050.1">
    <property type="nucleotide sequence ID" value="NZ_CYZV01000108.1"/>
</dbReference>
<reference evidence="1 2" key="1">
    <citation type="submission" date="2015-09" db="EMBL/GenBank/DDBJ databases">
        <authorList>
            <consortium name="Pathogen Informatics"/>
        </authorList>
    </citation>
    <scope>NUCLEOTIDE SEQUENCE [LARGE SCALE GENOMIC DNA]</scope>
    <source>
        <strain evidence="1 2">2789STDY5834855</strain>
    </source>
</reference>
<dbReference type="AlphaFoldDB" id="A0A174J447"/>
<evidence type="ECO:0000313" key="1">
    <source>
        <dbReference type="EMBL" id="CUO94512.1"/>
    </source>
</evidence>
<dbReference type="EMBL" id="CYZV01000108">
    <property type="protein sequence ID" value="CUO94512.1"/>
    <property type="molecule type" value="Genomic_DNA"/>
</dbReference>
<protein>
    <submittedName>
        <fullName evidence="1">Uncharacterized protein</fullName>
    </submittedName>
</protein>
<evidence type="ECO:0000313" key="2">
    <source>
        <dbReference type="Proteomes" id="UP000095558"/>
    </source>
</evidence>
<dbReference type="OrthoDB" id="1944776at2"/>
<accession>A0A174J447</accession>
<organism evidence="1 2">
    <name type="scientific">Clostridium disporicum</name>
    <dbReference type="NCBI Taxonomy" id="84024"/>
    <lineage>
        <taxon>Bacteria</taxon>
        <taxon>Bacillati</taxon>
        <taxon>Bacillota</taxon>
        <taxon>Clostridia</taxon>
        <taxon>Eubacteriales</taxon>
        <taxon>Clostridiaceae</taxon>
        <taxon>Clostridium</taxon>
    </lineage>
</organism>
<proteinExistence type="predicted"/>
<sequence>MVEAKEVLTAKEFKERFKIKNGQAIDRKTKRLYFCPRDLGFDFTFEDCKSSLCKDCWKEVKDYLEFRIKSEEV</sequence>
<dbReference type="Proteomes" id="UP000095558">
    <property type="component" value="Unassembled WGS sequence"/>
</dbReference>
<gene>
    <name evidence="1" type="ORF">ERS852470_03739</name>
</gene>
<name>A0A174J447_9CLOT</name>